<evidence type="ECO:0000313" key="1">
    <source>
        <dbReference type="EMBL" id="AXJ99929.1"/>
    </source>
</evidence>
<name>A0A345X0C7_ECOLX</name>
<accession>A0A345X0C7</accession>
<reference evidence="1" key="1">
    <citation type="submission" date="2017-11" db="EMBL/GenBank/DDBJ databases">
        <title>New MCR-3 variant found in Brazil with an unknown mechanism of acquisition.</title>
        <authorList>
            <person name="Kieffer N."/>
            <person name="Nordmann P."/>
            <person name="Poirel L."/>
        </authorList>
    </citation>
    <scope>NUCLEOTIDE SEQUENCE</scope>
    <source>
        <strain evidence="1">I112</strain>
    </source>
</reference>
<proteinExistence type="predicted"/>
<protein>
    <recommendedName>
        <fullName evidence="2">Response regulator</fullName>
    </recommendedName>
</protein>
<dbReference type="AlphaFoldDB" id="A0A345X0C7"/>
<organism evidence="1">
    <name type="scientific">Escherichia coli</name>
    <dbReference type="NCBI Taxonomy" id="562"/>
    <lineage>
        <taxon>Bacteria</taxon>
        <taxon>Pseudomonadati</taxon>
        <taxon>Pseudomonadota</taxon>
        <taxon>Gammaproteobacteria</taxon>
        <taxon>Enterobacterales</taxon>
        <taxon>Enterobacteriaceae</taxon>
        <taxon>Escherichia</taxon>
    </lineage>
</organism>
<dbReference type="EMBL" id="MG491669">
    <property type="protein sequence ID" value="AXJ99929.1"/>
    <property type="molecule type" value="Genomic_DNA"/>
</dbReference>
<dbReference type="RefSeq" id="WP_101999825.1">
    <property type="nucleotide sequence ID" value="NZ_JAJLML010000047.1"/>
</dbReference>
<sequence length="188" mass="21746">MPPKKKTLSPPFYQILVVQSLDHFTVKVLRDSYIKFMGVPEGDAERRDAYRKVYRQVVRLQRNDLVEKVPNTGGAVKYRKTPKFHETLFVENRQEEPCDEKPMDGVLSPNAMTNSHVLSELHLKAHNYQVDLLTAIGETEEYQRLAKEFPSIQSLFDADYREAREKSSKLLGQLKAIQTVIMQHSQRA</sequence>
<evidence type="ECO:0008006" key="2">
    <source>
        <dbReference type="Google" id="ProtNLM"/>
    </source>
</evidence>